<dbReference type="EMBL" id="JEOB01000004">
    <property type="protein sequence ID" value="EXM37514.1"/>
    <property type="molecule type" value="Genomic_DNA"/>
</dbReference>
<dbReference type="PATRIC" id="fig|1341156.4.peg.3647"/>
<name>A0A011UAB3_RUMAL</name>
<dbReference type="Gene3D" id="1.10.150.240">
    <property type="entry name" value="Putative phosphatase, domain 2"/>
    <property type="match status" value="1"/>
</dbReference>
<dbReference type="Pfam" id="PF00702">
    <property type="entry name" value="Hydrolase"/>
    <property type="match status" value="1"/>
</dbReference>
<dbReference type="NCBIfam" id="TIGR01509">
    <property type="entry name" value="HAD-SF-IA-v3"/>
    <property type="match status" value="1"/>
</dbReference>
<dbReference type="OrthoDB" id="9797743at2"/>
<dbReference type="SUPFAM" id="SSF56784">
    <property type="entry name" value="HAD-like"/>
    <property type="match status" value="1"/>
</dbReference>
<dbReference type="CDD" id="cd07505">
    <property type="entry name" value="HAD_BPGM-like"/>
    <property type="match status" value="1"/>
</dbReference>
<proteinExistence type="predicted"/>
<dbReference type="InterPro" id="IPR036412">
    <property type="entry name" value="HAD-like_sf"/>
</dbReference>
<dbReference type="AlphaFoldDB" id="A0A011UAB3"/>
<dbReference type="PANTHER" id="PTHR18901:SF38">
    <property type="entry name" value="PSEUDOURIDINE-5'-PHOSPHATASE"/>
    <property type="match status" value="1"/>
</dbReference>
<accession>A0A011UAB3</accession>
<evidence type="ECO:0000313" key="2">
    <source>
        <dbReference type="Proteomes" id="UP000021369"/>
    </source>
</evidence>
<protein>
    <submittedName>
        <fullName evidence="1">HAD family hydrolase</fullName>
    </submittedName>
</protein>
<dbReference type="Gene3D" id="3.40.50.1000">
    <property type="entry name" value="HAD superfamily/HAD-like"/>
    <property type="match status" value="1"/>
</dbReference>
<dbReference type="GO" id="GO:0016791">
    <property type="term" value="F:phosphatase activity"/>
    <property type="evidence" value="ECO:0007669"/>
    <property type="project" value="TreeGrafter"/>
</dbReference>
<dbReference type="SFLD" id="SFLDS00003">
    <property type="entry name" value="Haloacid_Dehalogenase"/>
    <property type="match status" value="1"/>
</dbReference>
<organism evidence="1 2">
    <name type="scientific">Ruminococcus albus SY3</name>
    <dbReference type="NCBI Taxonomy" id="1341156"/>
    <lineage>
        <taxon>Bacteria</taxon>
        <taxon>Bacillati</taxon>
        <taxon>Bacillota</taxon>
        <taxon>Clostridia</taxon>
        <taxon>Eubacteriales</taxon>
        <taxon>Oscillospiraceae</taxon>
        <taxon>Ruminococcus</taxon>
    </lineage>
</organism>
<keyword evidence="1" id="KW-0378">Hydrolase</keyword>
<gene>
    <name evidence="1" type="ORF">RASY3_13120</name>
</gene>
<dbReference type="InterPro" id="IPR023214">
    <property type="entry name" value="HAD_sf"/>
</dbReference>
<dbReference type="RefSeq" id="WP_037288990.1">
    <property type="nucleotide sequence ID" value="NZ_JEOB01000004.1"/>
</dbReference>
<dbReference type="InterPro" id="IPR023198">
    <property type="entry name" value="PGP-like_dom2"/>
</dbReference>
<comment type="caution">
    <text evidence="1">The sequence shown here is derived from an EMBL/GenBank/DDBJ whole genome shotgun (WGS) entry which is preliminary data.</text>
</comment>
<dbReference type="PANTHER" id="PTHR18901">
    <property type="entry name" value="2-DEOXYGLUCOSE-6-PHOSPHATE PHOSPHATASE 2"/>
    <property type="match status" value="1"/>
</dbReference>
<keyword evidence="2" id="KW-1185">Reference proteome</keyword>
<reference evidence="1 2" key="1">
    <citation type="submission" date="2013-06" db="EMBL/GenBank/DDBJ databases">
        <title>Rumen cellulosomics: divergent fiber-degrading strategies revealed by comparative genome-wide analysis of six Ruminococcal strains.</title>
        <authorList>
            <person name="Dassa B."/>
            <person name="Borovok I."/>
            <person name="Lamed R."/>
            <person name="Flint H."/>
            <person name="Yeoman C.J."/>
            <person name="White B."/>
            <person name="Bayer E.A."/>
        </authorList>
    </citation>
    <scope>NUCLEOTIDE SEQUENCE [LARGE SCALE GENOMIC DNA]</scope>
    <source>
        <strain evidence="1 2">SY3</strain>
    </source>
</reference>
<evidence type="ECO:0000313" key="1">
    <source>
        <dbReference type="EMBL" id="EXM37514.1"/>
    </source>
</evidence>
<dbReference type="Proteomes" id="UP000021369">
    <property type="component" value="Unassembled WGS sequence"/>
</dbReference>
<dbReference type="SFLD" id="SFLDG01129">
    <property type="entry name" value="C1.5:_HAD__Beta-PGM__Phosphata"/>
    <property type="match status" value="1"/>
</dbReference>
<sequence>MDFTRFKAAVFDLDGTLIRSKGVWSEIDRLFFKKRGMEVPEGYYEAVSTKDFRAAAIYTKDLLRLDDSIESIMQEWHDMAVYEYTHIIGEVDGAADFLRYLSDNGVKLGLATANSAALYEPVLKRLGVLSLFEGFATTEEVGRGKGFPDVYELACKRLGTTSDDTIVFEDLPEGIRGAKMGGFASAACMDELSGSEKAIMQEEADICFENYRELLAK</sequence>
<dbReference type="InterPro" id="IPR006439">
    <property type="entry name" value="HAD-SF_hydro_IA"/>
</dbReference>